<evidence type="ECO:0000259" key="3">
    <source>
        <dbReference type="PROSITE" id="PS50011"/>
    </source>
</evidence>
<evidence type="ECO:0000256" key="1">
    <source>
        <dbReference type="ARBA" id="ARBA00009670"/>
    </source>
</evidence>
<organism evidence="4 5">
    <name type="scientific">Cyanidioschyzon merolae (strain NIES-3377 / 10D)</name>
    <name type="common">Unicellular red alga</name>
    <dbReference type="NCBI Taxonomy" id="280699"/>
    <lineage>
        <taxon>Eukaryota</taxon>
        <taxon>Rhodophyta</taxon>
        <taxon>Bangiophyceae</taxon>
        <taxon>Cyanidiales</taxon>
        <taxon>Cyanidiaceae</taxon>
        <taxon>Cyanidioschyzon</taxon>
    </lineage>
</organism>
<comment type="similarity">
    <text evidence="1">Belongs to the protein kinase superfamily. ADCK protein kinase family.</text>
</comment>
<dbReference type="GeneID" id="16996191"/>
<dbReference type="Proteomes" id="UP000007014">
    <property type="component" value="Chromosome 17"/>
</dbReference>
<dbReference type="HOGENOM" id="CLU_260198_0_0_1"/>
<dbReference type="PANTHER" id="PTHR10566">
    <property type="entry name" value="CHAPERONE-ACTIVITY OF BC1 COMPLEX CABC1 -RELATED"/>
    <property type="match status" value="1"/>
</dbReference>
<dbReference type="Pfam" id="PF03109">
    <property type="entry name" value="ABC1"/>
    <property type="match status" value="1"/>
</dbReference>
<dbReference type="GO" id="GO:0005524">
    <property type="term" value="F:ATP binding"/>
    <property type="evidence" value="ECO:0007669"/>
    <property type="project" value="InterPro"/>
</dbReference>
<feature type="domain" description="Protein kinase" evidence="3">
    <location>
        <begin position="556"/>
        <end position="886"/>
    </location>
</feature>
<dbReference type="EMBL" id="AP006499">
    <property type="protein sequence ID" value="BAM82146.1"/>
    <property type="molecule type" value="Genomic_DNA"/>
</dbReference>
<protein>
    <recommendedName>
        <fullName evidence="3">Protein kinase domain-containing protein</fullName>
    </recommendedName>
</protein>
<sequence>MVDPIRRCHLQLTVSLFYVTAGARVGVLRQLRGAAWSSWRHSRTHGRAEQTIHAKRPAPSTRVLRVRQKDKRSVSRSARWLIANASAEAGFCAALWVAYRQLQRSRKHAQLTAARWLWKRRLRLVPAAFPTLNRPGRPESNPTLTGHEEEEEACQLDSVPDNSHRPRSGDARVQHGSLFQTAKEYVTLAFLLAIVSPPSVEAIGLVPANAPDCMPMVPIAFAEGGELTHRSIYPDTVLELNPPWQQQRYRRWYETDRVLLEEARRMHDRDAAEAEAIQAMLEHDVWIPNESNAYSEDSNTYSGSGGQSPALVAAHIAKDENSAQPESRDVFYWRRLGVGAFVGTFLWWSHIMNVRNSNRVRLPSTYDPGAIAQYFALRPEQVALRTVSIISEAIWYIAGIQRDQLEYRIFGMKQHPGGESGQRAAGADAPETIATPSLANATLSPGEPGMASWTKAFRRRLVQIPETLISSLRKDETFWVWRRQRRAVLLRQTLERLGPAFVKLGQALATRPDIVGEAAARELQRLQDDLPHFPNEEAFRFIRAELGAPPNRVFDWISDSPVASASLGQVYKARLDGVELAVKVQRPGIVERIALDIHVVRLLGQLYMRSPWAPRTNLVEAIDEYASRLFEELDYDHEAKNMHRFRQLYGSLPGIYVPEVYPEYSSAHVLTMEWVNGRRLIDDTATVRREDIPLIKLGILCSLMQLMEAGFLHADPHTGNLLVTEDGTRLAYLDYGLMSEVPQSVQLSIICAVVHLINREYEQLATDFFGLTLMRRDDLDTVLPEFADALRETFESEANATNPGDFTLQGVAEKLLRMTVRFPFVMPPYFLNNLRALAILEGLALNADPCFRIMDIIYPYVVRRLLTDSSPQLQRALHELVLTPFGEPRWDRVEKLLEDAARTVPNMGLVSLDPRPVAVLELAAREAAEAARSRLNGTVEGQMRATTSAYFRLSSPELVLGSGAPRSSSPGEWSDEQRTPDASLECPNTAVVLDDERRMQLLVSFITSPAGGFLRRALERQLADDWNDYMQSMLDAVERRLWPAVFREKDQAVAPTGQAETSGIRHTTVETTATPEASCVCEKTSAAETGPPEEVLDTTDVVVVKTKNGSASRRHRSGPRLTAATEENRRRLSQIMTHLRLRHWRAILGLVPVLALFYARVVLAVAWRVLERLGFDLGMLLMLGWRALGNLRPLALVSRDRSAQETSPLMDGSAADTDNGLRAAAKRSHITNAAGNGAAEAQTLGSDIVPSTLNGRVAEDRQVTDTARSRSNGVANSTKYAPNGVQLQRASTRGRRRSGAVPDTSTADDNDNERKRS</sequence>
<feature type="region of interest" description="Disordered" evidence="2">
    <location>
        <begin position="132"/>
        <end position="171"/>
    </location>
</feature>
<name>M1UVS6_CYAM1</name>
<reference evidence="4 5" key="2">
    <citation type="journal article" date="2007" name="BMC Biol.">
        <title>A 100%-complete sequence reveals unusually simple genomic features in the hot-spring red alga Cyanidioschyzon merolae.</title>
        <authorList>
            <person name="Nozaki H."/>
            <person name="Takano H."/>
            <person name="Misumi O."/>
            <person name="Terasawa K."/>
            <person name="Matsuzaki M."/>
            <person name="Maruyama S."/>
            <person name="Nishida K."/>
            <person name="Yagisawa F."/>
            <person name="Yoshida Y."/>
            <person name="Fujiwara T."/>
            <person name="Takio S."/>
            <person name="Tamura K."/>
            <person name="Chung S.J."/>
            <person name="Nakamura S."/>
            <person name="Kuroiwa H."/>
            <person name="Tanaka K."/>
            <person name="Sato N."/>
            <person name="Kuroiwa T."/>
        </authorList>
    </citation>
    <scope>NUCLEOTIDE SEQUENCE [LARGE SCALE GENOMIC DNA]</scope>
    <source>
        <strain evidence="4 5">10D</strain>
    </source>
</reference>
<dbReference type="InterPro" id="IPR000719">
    <property type="entry name" value="Prot_kinase_dom"/>
</dbReference>
<dbReference type="InterPro" id="IPR004147">
    <property type="entry name" value="ABC1_dom"/>
</dbReference>
<feature type="region of interest" description="Disordered" evidence="2">
    <location>
        <begin position="1250"/>
        <end position="1317"/>
    </location>
</feature>
<dbReference type="InterPro" id="IPR050154">
    <property type="entry name" value="UbiB_kinase"/>
</dbReference>
<dbReference type="SUPFAM" id="SSF56112">
    <property type="entry name" value="Protein kinase-like (PK-like)"/>
    <property type="match status" value="1"/>
</dbReference>
<dbReference type="eggNOG" id="KOG1235">
    <property type="taxonomic scope" value="Eukaryota"/>
</dbReference>
<feature type="region of interest" description="Disordered" evidence="2">
    <location>
        <begin position="961"/>
        <end position="984"/>
    </location>
</feature>
<keyword evidence="5" id="KW-1185">Reference proteome</keyword>
<reference evidence="4 5" key="1">
    <citation type="journal article" date="2004" name="Nature">
        <title>Genome sequence of the ultrasmall unicellular red alga Cyanidioschyzon merolae 10D.</title>
        <authorList>
            <person name="Matsuzaki M."/>
            <person name="Misumi O."/>
            <person name="Shin-i T."/>
            <person name="Maruyama S."/>
            <person name="Takahara M."/>
            <person name="Miyagishima S."/>
            <person name="Mori T."/>
            <person name="Nishida K."/>
            <person name="Yagisawa F."/>
            <person name="Nishida K."/>
            <person name="Yoshida Y."/>
            <person name="Nishimura Y."/>
            <person name="Nakao S."/>
            <person name="Kobayashi T."/>
            <person name="Momoyama Y."/>
            <person name="Higashiyama T."/>
            <person name="Minoda A."/>
            <person name="Sano M."/>
            <person name="Nomoto H."/>
            <person name="Oishi K."/>
            <person name="Hayashi H."/>
            <person name="Ohta F."/>
            <person name="Nishizaka S."/>
            <person name="Haga S."/>
            <person name="Miura S."/>
            <person name="Morishita T."/>
            <person name="Kabeya Y."/>
            <person name="Terasawa K."/>
            <person name="Suzuki Y."/>
            <person name="Ishii Y."/>
            <person name="Asakawa S."/>
            <person name="Takano H."/>
            <person name="Ohta N."/>
            <person name="Kuroiwa H."/>
            <person name="Tanaka K."/>
            <person name="Shimizu N."/>
            <person name="Sugano S."/>
            <person name="Sato N."/>
            <person name="Nozaki H."/>
            <person name="Ogasawara N."/>
            <person name="Kohara Y."/>
            <person name="Kuroiwa T."/>
        </authorList>
    </citation>
    <scope>NUCLEOTIDE SEQUENCE [LARGE SCALE GENOMIC DNA]</scope>
    <source>
        <strain evidence="4 5">10D</strain>
    </source>
</reference>
<gene>
    <name evidence="4" type="ORF">CYME_CMQ260C</name>
</gene>
<feature type="compositionally biased region" description="Polar residues" evidence="2">
    <location>
        <begin position="1264"/>
        <end position="1288"/>
    </location>
</feature>
<evidence type="ECO:0000256" key="2">
    <source>
        <dbReference type="SAM" id="MobiDB-lite"/>
    </source>
</evidence>
<dbReference type="CDD" id="cd05121">
    <property type="entry name" value="ABC1_ADCK3-like"/>
    <property type="match status" value="1"/>
</dbReference>
<proteinExistence type="inferred from homology"/>
<dbReference type="PROSITE" id="PS50011">
    <property type="entry name" value="PROTEIN_KINASE_DOM"/>
    <property type="match status" value="1"/>
</dbReference>
<evidence type="ECO:0000313" key="5">
    <source>
        <dbReference type="Proteomes" id="UP000007014"/>
    </source>
</evidence>
<dbReference type="GO" id="GO:0004672">
    <property type="term" value="F:protein kinase activity"/>
    <property type="evidence" value="ECO:0007669"/>
    <property type="project" value="InterPro"/>
</dbReference>
<accession>M1UVS6</accession>
<feature type="compositionally biased region" description="Basic and acidic residues" evidence="2">
    <location>
        <begin position="162"/>
        <end position="171"/>
    </location>
</feature>
<evidence type="ECO:0000313" key="4">
    <source>
        <dbReference type="EMBL" id="BAM82146.1"/>
    </source>
</evidence>
<dbReference type="RefSeq" id="XP_005538182.1">
    <property type="nucleotide sequence ID" value="XM_005538125.1"/>
</dbReference>
<dbReference type="OrthoDB" id="427480at2759"/>
<dbReference type="KEGG" id="cme:CYME_CMQ260C"/>
<dbReference type="InterPro" id="IPR011009">
    <property type="entry name" value="Kinase-like_dom_sf"/>
</dbReference>
<dbReference type="PANTHER" id="PTHR10566:SF113">
    <property type="entry name" value="PROTEIN ACTIVITY OF BC1 COMPLEX KINASE 7, CHLOROPLASTIC"/>
    <property type="match status" value="1"/>
</dbReference>
<dbReference type="Gramene" id="CMQ260CT">
    <property type="protein sequence ID" value="CMQ260CT"/>
    <property type="gene ID" value="CMQ260C"/>
</dbReference>